<dbReference type="STRING" id="33960.TY91_12915"/>
<feature type="chain" id="PRO_5038470092" description="D-alanyl-D-alanine carboxypeptidase" evidence="1">
    <location>
        <begin position="22"/>
        <end position="270"/>
    </location>
</feature>
<evidence type="ECO:0000313" key="3">
    <source>
        <dbReference type="Proteomes" id="UP000051845"/>
    </source>
</evidence>
<dbReference type="AlphaFoldDB" id="A0A0R2BA82"/>
<protein>
    <recommendedName>
        <fullName evidence="4">D-alanyl-D-alanine carboxypeptidase</fullName>
    </recommendedName>
</protein>
<sequence>MHKTVKYLATLAGILATMTIAVNTNQTKASASSYQIIKTKYYSHAPKFHAKNKTQNAYLWNKTHTKKLHNIKNYPNSIWTLTKSEIVRHNGKDAVYYYVTAASPNKRYHTPVNGRIWRGYLTKGYNQNYAVWNNLFVIPGNHDFVSDTDYANYIQKSPSQALTRKVLAMFPNSKVSIDLSENLVDSKYYSNAFTDTILLPSVNTYFDPTKYTNLSTNQRAAAIEQALNDAGYTQAKRDAMSNYKIGIYYCTRLVDVDEVEFGLQLAIPAN</sequence>
<dbReference type="PATRIC" id="fig|1423733.4.peg.2146"/>
<gene>
    <name evidence="2" type="ORF">FC82_GL002042</name>
</gene>
<proteinExistence type="predicted"/>
<feature type="signal peptide" evidence="1">
    <location>
        <begin position="1"/>
        <end position="21"/>
    </location>
</feature>
<evidence type="ECO:0000313" key="2">
    <source>
        <dbReference type="EMBL" id="KRM75888.1"/>
    </source>
</evidence>
<organism evidence="2 3">
    <name type="scientific">Secundilactobacillus collinoides DSM 20515 = JCM 1123</name>
    <dbReference type="NCBI Taxonomy" id="1423733"/>
    <lineage>
        <taxon>Bacteria</taxon>
        <taxon>Bacillati</taxon>
        <taxon>Bacillota</taxon>
        <taxon>Bacilli</taxon>
        <taxon>Lactobacillales</taxon>
        <taxon>Lactobacillaceae</taxon>
        <taxon>Secundilactobacillus</taxon>
    </lineage>
</organism>
<keyword evidence="1" id="KW-0732">Signal</keyword>
<comment type="caution">
    <text evidence="2">The sequence shown here is derived from an EMBL/GenBank/DDBJ whole genome shotgun (WGS) entry which is preliminary data.</text>
</comment>
<reference evidence="2 3" key="1">
    <citation type="journal article" date="2015" name="Genome Announc.">
        <title>Expanding the biotechnology potential of lactobacilli through comparative genomics of 213 strains and associated genera.</title>
        <authorList>
            <person name="Sun Z."/>
            <person name="Harris H.M."/>
            <person name="McCann A."/>
            <person name="Guo C."/>
            <person name="Argimon S."/>
            <person name="Zhang W."/>
            <person name="Yang X."/>
            <person name="Jeffery I.B."/>
            <person name="Cooney J.C."/>
            <person name="Kagawa T.F."/>
            <person name="Liu W."/>
            <person name="Song Y."/>
            <person name="Salvetti E."/>
            <person name="Wrobel A."/>
            <person name="Rasinkangas P."/>
            <person name="Parkhill J."/>
            <person name="Rea M.C."/>
            <person name="O'Sullivan O."/>
            <person name="Ritari J."/>
            <person name="Douillard F.P."/>
            <person name="Paul Ross R."/>
            <person name="Yang R."/>
            <person name="Briner A.E."/>
            <person name="Felis G.E."/>
            <person name="de Vos W.M."/>
            <person name="Barrangou R."/>
            <person name="Klaenhammer T.R."/>
            <person name="Caufield P.W."/>
            <person name="Cui Y."/>
            <person name="Zhang H."/>
            <person name="O'Toole P.W."/>
        </authorList>
    </citation>
    <scope>NUCLEOTIDE SEQUENCE [LARGE SCALE GENOMIC DNA]</scope>
    <source>
        <strain evidence="2 3">DSM 20515</strain>
    </source>
</reference>
<dbReference type="EMBL" id="AYYR01000043">
    <property type="protein sequence ID" value="KRM75888.1"/>
    <property type="molecule type" value="Genomic_DNA"/>
</dbReference>
<name>A0A0R2BA82_SECCO</name>
<evidence type="ECO:0000256" key="1">
    <source>
        <dbReference type="SAM" id="SignalP"/>
    </source>
</evidence>
<dbReference type="Proteomes" id="UP000051845">
    <property type="component" value="Unassembled WGS sequence"/>
</dbReference>
<dbReference type="RefSeq" id="WP_054758810.1">
    <property type="nucleotide sequence ID" value="NZ_AYYR01000043.1"/>
</dbReference>
<accession>A0A0R2BA82</accession>
<evidence type="ECO:0008006" key="4">
    <source>
        <dbReference type="Google" id="ProtNLM"/>
    </source>
</evidence>